<feature type="compositionally biased region" description="Polar residues" evidence="7">
    <location>
        <begin position="5575"/>
        <end position="5591"/>
    </location>
</feature>
<feature type="region of interest" description="Disordered" evidence="7">
    <location>
        <begin position="2213"/>
        <end position="2415"/>
    </location>
</feature>
<dbReference type="EMBL" id="CAKASE010000078">
    <property type="protein sequence ID" value="CAG9579062.1"/>
    <property type="molecule type" value="Genomic_DNA"/>
</dbReference>
<dbReference type="Gene3D" id="1.20.58.60">
    <property type="match status" value="3"/>
</dbReference>
<feature type="compositionally biased region" description="Polar residues" evidence="7">
    <location>
        <begin position="2768"/>
        <end position="2787"/>
    </location>
</feature>
<feature type="region of interest" description="Disordered" evidence="7">
    <location>
        <begin position="508"/>
        <end position="539"/>
    </location>
</feature>
<feature type="compositionally biased region" description="Basic residues" evidence="7">
    <location>
        <begin position="2382"/>
        <end position="2392"/>
    </location>
</feature>
<feature type="compositionally biased region" description="Polar residues" evidence="7">
    <location>
        <begin position="1981"/>
        <end position="1992"/>
    </location>
</feature>
<comment type="caution">
    <text evidence="8">The sequence shown here is derived from an EMBL/GenBank/DDBJ whole genome shotgun (WGS) entry which is preliminary data.</text>
</comment>
<feature type="region of interest" description="Disordered" evidence="7">
    <location>
        <begin position="121"/>
        <end position="158"/>
    </location>
</feature>
<feature type="region of interest" description="Disordered" evidence="7">
    <location>
        <begin position="3834"/>
        <end position="3853"/>
    </location>
</feature>
<feature type="coiled-coil region" evidence="6">
    <location>
        <begin position="7114"/>
        <end position="7141"/>
    </location>
</feature>
<dbReference type="SUPFAM" id="SSF46966">
    <property type="entry name" value="Spectrin repeat"/>
    <property type="match status" value="4"/>
</dbReference>
<feature type="region of interest" description="Disordered" evidence="7">
    <location>
        <begin position="4144"/>
        <end position="4182"/>
    </location>
</feature>
<keyword evidence="4" id="KW-1133">Transmembrane helix</keyword>
<dbReference type="GO" id="GO:0005737">
    <property type="term" value="C:cytoplasm"/>
    <property type="evidence" value="ECO:0007669"/>
    <property type="project" value="TreeGrafter"/>
</dbReference>
<feature type="compositionally biased region" description="Basic and acidic residues" evidence="7">
    <location>
        <begin position="508"/>
        <end position="519"/>
    </location>
</feature>
<keyword evidence="6" id="KW-0175">Coiled coil</keyword>
<feature type="region of interest" description="Disordered" evidence="7">
    <location>
        <begin position="3173"/>
        <end position="3192"/>
    </location>
</feature>
<feature type="compositionally biased region" description="Basic and acidic residues" evidence="7">
    <location>
        <begin position="5372"/>
        <end position="5393"/>
    </location>
</feature>
<feature type="coiled-coil region" evidence="6">
    <location>
        <begin position="7242"/>
        <end position="7301"/>
    </location>
</feature>
<dbReference type="CDD" id="cd00176">
    <property type="entry name" value="SPEC"/>
    <property type="match status" value="1"/>
</dbReference>
<feature type="compositionally biased region" description="Basic and acidic residues" evidence="7">
    <location>
        <begin position="2343"/>
        <end position="2377"/>
    </location>
</feature>
<feature type="compositionally biased region" description="Basic and acidic residues" evidence="7">
    <location>
        <begin position="699"/>
        <end position="709"/>
    </location>
</feature>
<evidence type="ECO:0000256" key="4">
    <source>
        <dbReference type="ARBA" id="ARBA00022989"/>
    </source>
</evidence>
<feature type="compositionally biased region" description="Basic and acidic residues" evidence="7">
    <location>
        <begin position="2030"/>
        <end position="2051"/>
    </location>
</feature>
<dbReference type="PANTHER" id="PTHR47535">
    <property type="entry name" value="MUSCLE-SPECIFIC PROTEIN 300 KDA, ISOFORM G"/>
    <property type="match status" value="1"/>
</dbReference>
<feature type="region of interest" description="Disordered" evidence="7">
    <location>
        <begin position="309"/>
        <end position="495"/>
    </location>
</feature>
<feature type="region of interest" description="Disordered" evidence="7">
    <location>
        <begin position="1391"/>
        <end position="1427"/>
    </location>
</feature>
<dbReference type="InterPro" id="IPR018159">
    <property type="entry name" value="Spectrin/alpha-actinin"/>
</dbReference>
<feature type="region of interest" description="Disordered" evidence="7">
    <location>
        <begin position="3497"/>
        <end position="3566"/>
    </location>
</feature>
<feature type="region of interest" description="Disordered" evidence="7">
    <location>
        <begin position="4891"/>
        <end position="5102"/>
    </location>
</feature>
<feature type="compositionally biased region" description="Polar residues" evidence="7">
    <location>
        <begin position="5087"/>
        <end position="5102"/>
    </location>
</feature>
<feature type="region of interest" description="Disordered" evidence="7">
    <location>
        <begin position="668"/>
        <end position="709"/>
    </location>
</feature>
<feature type="region of interest" description="Disordered" evidence="7">
    <location>
        <begin position="5328"/>
        <end position="5415"/>
    </location>
</feature>
<feature type="compositionally biased region" description="Polar residues" evidence="7">
    <location>
        <begin position="5328"/>
        <end position="5341"/>
    </location>
</feature>
<feature type="region of interest" description="Disordered" evidence="7">
    <location>
        <begin position="87"/>
        <end position="106"/>
    </location>
</feature>
<dbReference type="GO" id="GO:0034993">
    <property type="term" value="C:meiotic nuclear membrane microtubule tethering complex"/>
    <property type="evidence" value="ECO:0007669"/>
    <property type="project" value="TreeGrafter"/>
</dbReference>
<dbReference type="OrthoDB" id="6618337at2759"/>
<accession>A0A8J2R335</accession>
<feature type="coiled-coil region" evidence="6">
    <location>
        <begin position="6791"/>
        <end position="6822"/>
    </location>
</feature>
<feature type="compositionally biased region" description="Basic and acidic residues" evidence="7">
    <location>
        <begin position="2265"/>
        <end position="2274"/>
    </location>
</feature>
<feature type="region of interest" description="Disordered" evidence="7">
    <location>
        <begin position="4618"/>
        <end position="4641"/>
    </location>
</feature>
<feature type="compositionally biased region" description="Basic and acidic residues" evidence="7">
    <location>
        <begin position="2058"/>
        <end position="2068"/>
    </location>
</feature>
<reference evidence="8" key="1">
    <citation type="submission" date="2021-09" db="EMBL/GenBank/DDBJ databases">
        <authorList>
            <person name="Martin H S."/>
        </authorList>
    </citation>
    <scope>NUCLEOTIDE SEQUENCE</scope>
</reference>
<feature type="compositionally biased region" description="Acidic residues" evidence="7">
    <location>
        <begin position="376"/>
        <end position="389"/>
    </location>
</feature>
<feature type="region of interest" description="Disordered" evidence="7">
    <location>
        <begin position="5264"/>
        <end position="5287"/>
    </location>
</feature>
<organism evidence="8 9">
    <name type="scientific">Danaus chrysippus</name>
    <name type="common">African queen</name>
    <dbReference type="NCBI Taxonomy" id="151541"/>
    <lineage>
        <taxon>Eukaryota</taxon>
        <taxon>Metazoa</taxon>
        <taxon>Ecdysozoa</taxon>
        <taxon>Arthropoda</taxon>
        <taxon>Hexapoda</taxon>
        <taxon>Insecta</taxon>
        <taxon>Pterygota</taxon>
        <taxon>Neoptera</taxon>
        <taxon>Endopterygota</taxon>
        <taxon>Lepidoptera</taxon>
        <taxon>Glossata</taxon>
        <taxon>Ditrysia</taxon>
        <taxon>Papilionoidea</taxon>
        <taxon>Nymphalidae</taxon>
        <taxon>Danainae</taxon>
        <taxon>Danaini</taxon>
        <taxon>Danaina</taxon>
        <taxon>Danaus</taxon>
        <taxon>Anosia</taxon>
    </lineage>
</organism>
<evidence type="ECO:0000256" key="3">
    <source>
        <dbReference type="ARBA" id="ARBA00022737"/>
    </source>
</evidence>
<proteinExistence type="predicted"/>
<keyword evidence="5" id="KW-0472">Membrane</keyword>
<feature type="compositionally biased region" description="Basic and acidic residues" evidence="7">
    <location>
        <begin position="5342"/>
        <end position="5362"/>
    </location>
</feature>
<feature type="region of interest" description="Disordered" evidence="7">
    <location>
        <begin position="5496"/>
        <end position="5537"/>
    </location>
</feature>
<keyword evidence="2" id="KW-0812">Transmembrane</keyword>
<feature type="coiled-coil region" evidence="6">
    <location>
        <begin position="2957"/>
        <end position="3005"/>
    </location>
</feature>
<feature type="compositionally biased region" description="Basic residues" evidence="7">
    <location>
        <begin position="687"/>
        <end position="698"/>
    </location>
</feature>
<feature type="compositionally biased region" description="Basic and acidic residues" evidence="7">
    <location>
        <begin position="418"/>
        <end position="430"/>
    </location>
</feature>
<dbReference type="SMART" id="SM00150">
    <property type="entry name" value="SPEC"/>
    <property type="match status" value="4"/>
</dbReference>
<feature type="coiled-coil region" evidence="6">
    <location>
        <begin position="2860"/>
        <end position="2923"/>
    </location>
</feature>
<feature type="compositionally biased region" description="Basic and acidic residues" evidence="7">
    <location>
        <begin position="143"/>
        <end position="158"/>
    </location>
</feature>
<evidence type="ECO:0000256" key="5">
    <source>
        <dbReference type="ARBA" id="ARBA00023136"/>
    </source>
</evidence>
<keyword evidence="3" id="KW-0677">Repeat</keyword>
<evidence type="ECO:0000313" key="9">
    <source>
        <dbReference type="Proteomes" id="UP000789524"/>
    </source>
</evidence>
<feature type="compositionally biased region" description="Basic and acidic residues" evidence="7">
    <location>
        <begin position="309"/>
        <end position="356"/>
    </location>
</feature>
<dbReference type="FunFam" id="1.20.58.60:FF:000171">
    <property type="entry name" value="Uncharacterized protein, isoform B"/>
    <property type="match status" value="1"/>
</dbReference>
<feature type="compositionally biased region" description="Polar residues" evidence="7">
    <location>
        <begin position="4936"/>
        <end position="4953"/>
    </location>
</feature>
<feature type="compositionally biased region" description="Basic residues" evidence="7">
    <location>
        <begin position="449"/>
        <end position="459"/>
    </location>
</feature>
<evidence type="ECO:0000313" key="8">
    <source>
        <dbReference type="EMBL" id="CAG9579062.1"/>
    </source>
</evidence>
<feature type="region of interest" description="Disordered" evidence="7">
    <location>
        <begin position="2753"/>
        <end position="2787"/>
    </location>
</feature>
<feature type="compositionally biased region" description="Basic and acidic residues" evidence="7">
    <location>
        <begin position="2220"/>
        <end position="2251"/>
    </location>
</feature>
<feature type="compositionally biased region" description="Polar residues" evidence="7">
    <location>
        <begin position="3555"/>
        <end position="3566"/>
    </location>
</feature>
<evidence type="ECO:0000256" key="6">
    <source>
        <dbReference type="SAM" id="Coils"/>
    </source>
</evidence>
<feature type="region of interest" description="Disordered" evidence="7">
    <location>
        <begin position="243"/>
        <end position="262"/>
    </location>
</feature>
<evidence type="ECO:0000256" key="1">
    <source>
        <dbReference type="ARBA" id="ARBA00004370"/>
    </source>
</evidence>
<feature type="compositionally biased region" description="Polar residues" evidence="7">
    <location>
        <begin position="2087"/>
        <end position="2104"/>
    </location>
</feature>
<feature type="compositionally biased region" description="Polar residues" evidence="7">
    <location>
        <begin position="4144"/>
        <end position="4162"/>
    </location>
</feature>
<evidence type="ECO:0000256" key="2">
    <source>
        <dbReference type="ARBA" id="ARBA00022692"/>
    </source>
</evidence>
<dbReference type="InterPro" id="IPR052403">
    <property type="entry name" value="LINC-complex_assoc"/>
</dbReference>
<feature type="compositionally biased region" description="Basic and acidic residues" evidence="7">
    <location>
        <begin position="2753"/>
        <end position="2763"/>
    </location>
</feature>
<feature type="compositionally biased region" description="Basic and acidic residues" evidence="7">
    <location>
        <begin position="4628"/>
        <end position="4641"/>
    </location>
</feature>
<feature type="region of interest" description="Disordered" evidence="7">
    <location>
        <begin position="1981"/>
        <end position="2104"/>
    </location>
</feature>
<feature type="compositionally biased region" description="Basic and acidic residues" evidence="7">
    <location>
        <begin position="2164"/>
        <end position="2173"/>
    </location>
</feature>
<feature type="compositionally biased region" description="Basic and acidic residues" evidence="7">
    <location>
        <begin position="5061"/>
        <end position="5072"/>
    </location>
</feature>
<dbReference type="Proteomes" id="UP000789524">
    <property type="component" value="Unassembled WGS sequence"/>
</dbReference>
<feature type="region of interest" description="Disordered" evidence="7">
    <location>
        <begin position="2826"/>
        <end position="2857"/>
    </location>
</feature>
<dbReference type="PANTHER" id="PTHR47535:SF10">
    <property type="entry name" value="MUSCLE-SPECIFIC PROTEIN 300 KDA"/>
    <property type="match status" value="1"/>
</dbReference>
<feature type="compositionally biased region" description="Basic residues" evidence="7">
    <location>
        <begin position="5006"/>
        <end position="5016"/>
    </location>
</feature>
<sequence>MNEINVFAFAFIVVSFHNLQSPLLEYPSLRTYSKTCMSILAYQEVERRIEELTWSIYELDPYYNEASDDEPAATLAMLVSSADRARASRRSRAVPPPPARLVPAAPSPARLAPTTYAEIVKGSGSRSVSPPDRPTHRMPLISQDREASPEEDTKVEVHGLTRPRSLDDRVEFSEPKSSSDTECEMSVCDTFPSDVNVYSREYSHEVCDYYVNPTVECNEKVPELNIVPQQPSIVEETPIMTTTELRPPDCHDRSMSPASKHRSQELSYAEILALGLSKQLKNSNVSVLPKPQVAQVEMVKEIVIEMEKSPSLQHEQKLKSKDSLKLKGVRPERPSQRSRSRDMPRQRRAPEKRSMKTNDAQLIKKKKTPKKVLEVQEFDDNPEVIDADDPPSQSTLALKHKTDKKSDFESSKMTVNKIETEKEKPIHIENFEEPIDASPEQSVAETVQKKSKKKNKIKKAQGTEDEIERALKEIEESDKQKKKKHRDLRDKSKEKVIEVKEVVNESRNLDVMLESKESMSSKSKKKKSQKHQVVTSPVENIKEEEQKFINSKLKETQEIFLNDMTQNELTRENVTKTSSLKCVSPDLNISADLNDAVSGIEFGSIKQKKKKKSKKQDKVQDTEIRVDPTEEIKSLNENTDLTKSKVIDNTDFKDMNILEKIQSEQSLITEDNESSINKSDESSNKSKTYRKKSKTKKSRGTDNEETDKAIKKKEQDEIIKTNKDKKSLETVVESMVDTSSSQLKIENASVSEIAKNKIITMDWNALMEEEDKIPESAIEPITLDKNQIDINISSEQIASEVTILPEVTTVLSESDIVDCVKLSESCEINTSSDQSVIENLNKTTATENEQNNNDKFYSDVVRKERFINVIEQTTTYRPIDDVETRTIYLITHEEKKMPPIRTVKIFNSKNNSFEESCNEKTIPIESEKAENEEESLQSDKVDVEISDLDSMNKIEVPEKSDTDSHVTEETLDNFQNMGVKNTDVVEELEGVNIQYDHNVPNKIDTKTQHVAYPLEDSYKEDQNLVVVMNIEKESKNIETSTEIESDDVLIEQAIFGSVQQRRKPVERSEIPGVVINEEVKPYMIGLDFEQLDYNYYQYISNKTGSDVITSLKEGQVDNDLSNEYKEKNYIAELEKQEGYNEEHVETNSISEKIQQDQASDNVHVKEFNSGIDDISEIITPSIKETGLSAVHEISPEKSESLAILEDMMLKYDYQNLRNAEYNLAIQTTNKHALKLNKLNNTNVIENSISEREVEENSTEILSADNKDIMTKSSEIKNDTTDLLIFNSCTQLKYNYQDIIDAENKVIKENSYKQIQENTLAVDESLDEAVNAKINASMSNTNSENNMKILNVTSIEVPRHQYQELSDAEQLYANIKSCQDSLESDISFKNNESEKATNYEPSIDKESIKHDSHTTADADGSKERPQSFDTITDIRDDDISNVTNDCNQNEMKLIYEIPMYSYSELRDAENLLITRLGKEYQSKIEPTVQDDDSYENKLIELNVNSTSCENITKGVRKSSEHEYFIFEVPGQNYKELQDAEYLYASLCSKNAVDIENSNRSDVLSSKENQRVPLENKDFNDDCIGGDFDIEEKKVLASVDTEIVENKPDCTVENIIKKGLEKVNDESKSPEDTILEVTIQENIMPEKTEIAYTIDLISHEQSVLEENDNIGSDIVGQIDKEPNNTTDLSVNMSKLEKDTPEENISNFEDDYAKQSLVPLVFDTPKSEKGKNSTLDDSPLNVKEDEEEEFVIVDVVKDVSEEIVNVSPVNFDSGTGDIPQSLAETEEAVTENNKKQYDQQMTDSINLRTDEKLPDYRDNLPLALDFEVDCEIIKSTLAFDKEEELLQAKHIKESSIESNYSSTENICLLPDTTIESQPIDTQIRHNILSTDENISTLNLIESTLNKTNENLNIPPNIDCLNTDEENDIPRPEKSPIHSLHDLLPEIDSIPEFKPAYSSSTVLYSKLSADAPEFKPSYMYSLDDNNSSESVSNINLKQKKQDTTKSRNDVESTPGPENTLEPITASYSSVLLSKAKEPQDKPKTTSQSLEKKESGSKPPTVQEKEEHPDTKSKPKKRKKKDLDKRDSSLSFASDTDNTLSNVKQNLETTNVWTKAAEEGKSYAEVVAEGLIGDEQKDLRTHQHVDPPIVSDQEMIPILSDDSLQVVETKQENPKGADESQTSWAKIVASNRPSPERVSKVNEPIVEITSSYKPPVILVDESDNEIQRSDVHVDDDGFIKVDRNRRSRSRSRDNRNRSPSTSKTIHKQLIPRDKSENRFEPLVSILKTEEESQDVESAIEKETITKVRKNRSSLPKEEIKTKTTHITPNPPEEEKQQIKKDKKKKITKSKDKTLKSNENKDQIEPALDRVMEDKVEPTKKIEPQSQKKNKGKKKDKKNSRVIDEANTPVEPGMSSLEQEKLMGVGTRKDLTPVSTPEIMQTPIKDKPYSEAQFWKIDPSGIDELSNLSEILTIEVNKQEVPKLQLSVPETKIDETVMDAKTDTETLCDVGEDIQSQISEEQSLENKMADLQREIEEMLLPENDNSITSNDDIQIELTQTNISIEEQQDEIPDSISPMLASPDPEDILLQTNDCCKENVDVSKSDHIAVSMADALLEESNSKRITDKTSDYIPQHEVLEELSLNSTTNTIEQNILENRTNDNTNLLEHTNSSAMITNNTIYLKPENFRLDKFVTDDAEKRLAEQNNLIVTKDVDEKLEKNLMNDKLFWLEKHLYHDAECQYFISLANQSKESANIQTDLETKDEDKDPDGGSGFSSNTENNISQTRFGSPSDSNYISMDLPGGICSWKDQSSYLSVETPTDSLSQLVSDIPEDTLTPLSPAQAAPSPLPPPAQEPTTPERIPKAAKDDLSNDIETLLEEVKIVQSNLSDLPDGSLDAMEEGLREGISILEKCDEAAVLLEQKIMEFREEPEVKALLRELVSIRGRIAKLLVQARQGLNTIQVRKDARVQVAKQTKELEEQKEKVAKLDRWLENINEELKESTQQADVLTDEDIVRYIEIYERYIREYEEYEVLLKSVIVVIYDDSSHLKMKLDVTRKSLETTKDLVIKEIERLRQLLIQIRTAPEVVEDDISQTDRTIDSTSMPEEIVSPREMKYVPETIVAEVSIPEKKELDGKDKQETGTIIEDIPEQNVKSKTISKETSELRQPKTQIQEVVIQEQSKPSATIETQTGKSLQSETPDLVDRSVTCAPEKIITHDVSITCIPQAEVEVQTSEPKSLEEILENIQVKQTTSDGHETIEIASRPVTREQKMDEQSLFVDAHYQDDKVHKDSHLNIVHSLPQSFETVMVEPDETTTEVIVDADGTKRIIVKKVRKTLVTRQQIIQSHQQESHVLSTENIPQHSFSQLTLEEEGGSKSSLLEDGGQRHMEYQIYDGKVISALPGSEVTIEEVTSRPDVTIAIDQGIRPEEILQLAEGEIQPQIKTSSSVTAVVQQITKRIVKTRRRVIRRVVIIDGKEHVTEEIIDEPDNVEIFEEKIPRVSINVKESETSHEFTVDPDDKDKFPPEESPNSNEDTKNLQYERKSEKHESPFRESSEDKIFSQGDQPLESRTTSNITYPEDNEVMKRQLKEIIQKECNVVLPGEPKSSTEPSFTIPETVTHIVSDDEQITNIPSDIQSTETTSSATMIQRVIKTVKRKRRIIKHIQIIDGKEQVTEEIIEEPDDEEVVEGEPTITYTQNPEFSTKCIKIIRQVCVKDGKEHVTEQIVEEPEDDLSEATKVITIEKPEISEFKTIEEQHFNIHKGLPRDQNIPEISKQLLGSEIDVSPSQIQHSIPNMKEQSQAFIENEQIDNSPRNDEKRDISTYQTPVSGERSKINKQAVEYHSETPKTEVTKSQDTEERSFDIGLAEVVSSNKEMLSEPDQDTSNDNVITKITKKKTRVIRHIQIIDGKEHVTEEVIQEPDEVQFVEGDPGDSHVRHDEFVKTKSVKILRQVQIIDGKEHVTEKVIESSDNEYVPESTDFDSIQVPVQKPDVVDVPPQSIPTNETIILDEASEGSTITEEPLKDKKESNLSINEQFLNKLEPKGISDMPNIILSSKSVDEKPKRDLTQSFLEREIEHSNLYTMPREEIEKDHDRKVLLKNEAEMADVKQDNLIFDTKVSKDMIPKEEMDPKSLNIVIQTQTSELSSVLCEQSPTLDSQSSKDCVSSQDPKPRAENIIPPKKHLPESSLTKVSTSDLLNDTQMTDDKSVNTAVTEINNENYDTIIDSAEPLDSAHFAKSESENKQIPIGPSNLKSESTAQLETTDIKEKTAHLEDDIVPDSGKAPKSYITTHQQTIETLDDPSVDLIKHSLTTITKRRKRIIKHIQIVDGKEHVTEEVIEEPEEVEIVESDPTPHAHVLQEQGIKTKTLKIVRQVQIIDGNEHVIEQVIEDPDDEYVPSTTVLADIEIGLEKSDLTNVPKHIGDVTQKLLESEIEHSNVLAVEPKDIKQPEEIRAAEPEEKISTDQIQISEPQYMIQPQPKISTTELLMPIATEEQEVAKECLKPDEVDSHNLDLKNYATMKVESNKQVQVQSEEKVIPTFIESEFDDGKSIKQKLSEEHIQQHITEKNTEEPGYETVAAATKIIDTDLEGAINQEADQTCNLKEASSNIVSKFEDSFISKEKESLLSEQNIKNKSTDPELGKQIPSDEKEVELLIEKTGNTEEIVKNTEGSTDIAKEISLSSADQGKREENKSGIITECYTSQSKTEVEPAREGTVIIESDVNLQTEQPKISYIQQFETVEHEQKDEHPTPEYIKLTKDIQTPEKKQFQKGSDLKHDTNIFIQTERLDTHVPALVGSISSPEINNKTSKKDIPDKNYKCDFGSETENISQTVDIAMSLVKTDDKQETEPKIEMELKIENFEKTMPSVVKKDINIDLPTRIHITEEKQEDLQENLRENIKEKSDKSKKDHKKRSKKKQKQHEEEASKVLDPEPFSETEKSIADTESSSLGHYVQLSSPTIVESPKPSDSLLEMPKESECPEENISLSMVSDHNTEKGYEPEDVSVSQEDKKMDKQKKHKKRKAYAVSESTTYPHQTSTGDETAVSTPVEMSEPIQQRVIKTKKGKKKTSTEDKQKEVKSEPVITPISPKVGSEIVTSSPRDESYQTLSETPEANTVKIVEECVGSSPETIKREISTTVTYPVNVVEEIATTEYSMQTSPEIKECEIEEKVDISKVEKTDSELQTSPTPVSEILIQTVPIEDKEAHTQTMDNITIIEKVEVSDNQIQTSRSETPEEIVKIEMTTQVAPRDIGSSDNKFSQTSSPVVEQEIKIKETDNRDVQTSPEPQVQKDEKSTEIVIETLDTDIQTIKLDNVDQETSTSPTELRNVNEISIQTPEVSVVHSSTQSDLQKPEKVEGNIGEKLDTKDKITTVDSSQQTSPRRDDEQKQIVDMSKQEVERIDSMQQTSPRDDYSAPKPHSPVQDIREFVSVNVSQQTTPRDTFETQLQIKETIVKDNITVDNTQQTSPRFYSEDSISTSTDEPYEVHLRAQISVPQIADDFLENERQSQMSSQSILGDPQKQRKRKSKRKAESPLQSPGSLSDPINAELSLSVTPSSEDLSSKDVSSIDEGISQIVSPIHPISHDTNAVSKPTYSDVVQRSKSKSPSPSKTVITKPHKSEKEKLLETLERRTQSIHVAQKPSDDSMTVALIEPSVEKSYDLVVNKELEEVVNAINTNDPSKIDKSVIIVIKTISIWLEEIQYRIRREIITGQTSSDDTERIKQLENFVKRLKETICITEIHEETITLIETLTRQVSAVNTLNNQRPLRLDEEEKKWEKFLSEVDRLKHSVDKVKSNLDALIMSEATTQKKLEDLDDIENDNNDNVENVKKAFKLYRSLIESNPKLECPDVLYVCDDNTKQVENTINTERDRLLQLTSLAEEYEQTLEDFGQITDVAEALLDGKIIVSNLDHLHEEIQKHRKFFVNLSHCRAILESLENNLDNETRAKYSALHHSLHDRATTIIDRAASRAQQMTLAASRWSTLDQGMKQEQQWLIVAQQRIPDLSNVTSIDHEQYINLYQSISLDVSHHYAKMLRLMSITEGLQGLIICSGLENECSTALDTLFKLQEDIDSRLTRLTAFKETWITYDHLIDRIEGWMNLAAKELEHITPENITTTSNLRRFWELKAHHEVHNTLKIESGIQFEKALEILPISDEMVQRQFFSKIEDKWRDLSTRISSIHSSAIQTISDRDVPSNEKLTILEDEMRELAAMLDGLKGVIKSEDELNLYIERLQVMTGRIDRIQNELGRLSLLPTADSESLSALLNQSSLLDDQISEELERSLLLKEKLVQVQAGISRCQKSQRRAQQILEECESAERLESDVVERASQTCEKLIEDLSTQWRDILALRQALHTLPTSLRVCMSPLSVERDISALQESHSSLESACNDLSARLRARVALWRRFERQLELLQGAVREADYMVELLTVQGQVDYDRLLKATEKLETLSDSLSQRNGELVGALLEAARPLQAGVEDSVAARLTKDLDDATAAYHATCANLTQLCEKYNKAVDLWRRYRNAAAGVRAVAERQEAALHALRPHDAPAAHRACLEQEARVAELRSLAARVAAETGSRALQADADALARRLQLVAGAVQALADLGEARQLARAKAQQAKEMFCDMKQDLTPLHEDGEIVEDKLIALRENLIALGKSEADIAPAKAELPEIDREVSDEHSIVRILELWQAMFRDTFLHYHRLSTALVRSGDAATALRLWHEYLLDLQSFLSGTVPADYENLTEHRRLCRVHRNLLASQRSVLVNENRETKNKDLADKFDTLTNLHNETLARIVERHDEVCSRIAAWDDYRETNTELLRWLKEIEREKEKLQLRYVHIKRIHKILAKIQNLSERLPEGRKLSEKLLSNLKKVLDFTEDTYAASVRMEYAGIVKRVDNLQASLDTWRDFLTRILGLIGEYEYLTGDLVKLYTKSQSEVMSYSDENRLSRPQLLKAIEKYRDLRTKIDKTENQIEALSVIQEQLKECLSPQDMRIVNQKVWQLRQQRADLEHQLSIIIHRLQERVEVYTIFDSRLTRFEDWISTIESRLETTTSTSDIGALDPQDLIRRINSDIQAETALKEREFEWLAETGTALVELSKKDEKSYSKNTSKHLRDVQERWHKLQETGRSRIDKINELLETITQLEERLTELRLKLHTIEANLSASVVLEQLSTKAVDAKFQERDQIHKNIEEESGEVGKTLNLCELVFNDPDVIKGNFDLRNLRTGVDIVEKKWKNICNMSEQRKKSLKEIRKSAELTNSLLPKVEKKLDGIEKRIEKIEARKQRGEEQDDSVAKAIIKDLDSLESDLKKLEDAYSRIASARGVELRGDDAARLRTSVRRGQSLRSRVLSADADAHGRFVAAHGRAVVALAETDVRLTKALHLSPAPTDTQATLKELDGVEVDLRECEALVEEADRLAVVVSSMSGVSDMVSEYRALCADVRARLLAARASVVSDVEAAVQTESLRWETDASLQVDTLTSKETYRVELEAAVRETSDALEALRTALLVELKEYATREEQANAAKEIAKAGAKPEQTLELAKHLSELLLTECDATEEEAMLKEVGSLSLRYEDLLPQAKKRELQIQEMRLPHSALYALTCEHESGKLTCPQCTDRNWRQLDNDLWRLEQWLQFAEATEEARTDPPEAYEALEDVIQDHREFLLDLDSHKSLVVWLNLVGSHVAGHARREADGAAVTARLADANRRWDSACRAAAEWHGRLQAALINNREFHDIGEMFIRLLGPFEREEATNIHTHSQTFTIIILVG</sequence>
<feature type="region of interest" description="Disordered" evidence="7">
    <location>
        <begin position="3801"/>
        <end position="3828"/>
    </location>
</feature>
<gene>
    <name evidence="8" type="ORF">DCHRY22_LOCUS13053</name>
</gene>
<feature type="compositionally biased region" description="Basic and acidic residues" evidence="7">
    <location>
        <begin position="4913"/>
        <end position="4935"/>
    </location>
</feature>
<feature type="compositionally biased region" description="Basic residues" evidence="7">
    <location>
        <begin position="4901"/>
        <end position="4912"/>
    </location>
</feature>
<keyword evidence="9" id="KW-1185">Reference proteome</keyword>
<comment type="subcellular location">
    <subcellularLocation>
        <location evidence="1">Membrane</location>
    </subcellularLocation>
</comment>
<evidence type="ECO:0000256" key="7">
    <source>
        <dbReference type="SAM" id="MobiDB-lite"/>
    </source>
</evidence>
<protein>
    <submittedName>
        <fullName evidence="8">(African queen) hypothetical protein</fullName>
    </submittedName>
</protein>
<feature type="compositionally biased region" description="Basic and acidic residues" evidence="7">
    <location>
        <begin position="3526"/>
        <end position="3552"/>
    </location>
</feature>
<feature type="compositionally biased region" description="Low complexity" evidence="7">
    <location>
        <begin position="2828"/>
        <end position="2839"/>
    </location>
</feature>
<feature type="compositionally biased region" description="Polar residues" evidence="7">
    <location>
        <begin position="668"/>
        <end position="677"/>
    </location>
</feature>
<feature type="coiled-coil region" evidence="6">
    <location>
        <begin position="2508"/>
        <end position="2564"/>
    </location>
</feature>
<feature type="compositionally biased region" description="Basic and acidic residues" evidence="7">
    <location>
        <begin position="4891"/>
        <end position="4900"/>
    </location>
</feature>
<feature type="region of interest" description="Disordered" evidence="7">
    <location>
        <begin position="5451"/>
        <end position="5471"/>
    </location>
</feature>
<feature type="compositionally biased region" description="Basic and acidic residues" evidence="7">
    <location>
        <begin position="1995"/>
        <end position="2006"/>
    </location>
</feature>
<feature type="region of interest" description="Disordered" evidence="7">
    <location>
        <begin position="2163"/>
        <end position="2193"/>
    </location>
</feature>
<feature type="region of interest" description="Disordered" evidence="7">
    <location>
        <begin position="5568"/>
        <end position="5611"/>
    </location>
</feature>
<dbReference type="GO" id="GO:0007097">
    <property type="term" value="P:nuclear migration"/>
    <property type="evidence" value="ECO:0007669"/>
    <property type="project" value="TreeGrafter"/>
</dbReference>
<feature type="compositionally biased region" description="Polar residues" evidence="7">
    <location>
        <begin position="5020"/>
        <end position="5038"/>
    </location>
</feature>
<feature type="compositionally biased region" description="Basic and acidic residues" evidence="7">
    <location>
        <begin position="3498"/>
        <end position="3518"/>
    </location>
</feature>
<name>A0A8J2R335_9NEOP</name>
<dbReference type="GO" id="GO:0051015">
    <property type="term" value="F:actin filament binding"/>
    <property type="evidence" value="ECO:0007669"/>
    <property type="project" value="TreeGrafter"/>
</dbReference>
<feature type="compositionally biased region" description="Basic and acidic residues" evidence="7">
    <location>
        <begin position="468"/>
        <end position="479"/>
    </location>
</feature>
<dbReference type="GO" id="GO:0005640">
    <property type="term" value="C:nuclear outer membrane"/>
    <property type="evidence" value="ECO:0007669"/>
    <property type="project" value="TreeGrafter"/>
</dbReference>
<feature type="coiled-coil region" evidence="6">
    <location>
        <begin position="6932"/>
        <end position="6992"/>
    </location>
</feature>